<dbReference type="KEGG" id="tna:CTN_1677"/>
<dbReference type="STRING" id="309803.CTN_1677"/>
<dbReference type="EMBL" id="CP000916">
    <property type="protein sequence ID" value="ACM23853.1"/>
    <property type="molecule type" value="Genomic_DNA"/>
</dbReference>
<dbReference type="HOGENOM" id="CLU_189039_0_0_0"/>
<dbReference type="AlphaFoldDB" id="B9KA70"/>
<sequence>MKPEVQQILDAMKDDPRIKAIVLQIIRMSSEERENFRKKVTYYFMNKNSEVDVEAFKFFKVVLENIEELSEAIEQE</sequence>
<dbReference type="Proteomes" id="UP000000445">
    <property type="component" value="Chromosome"/>
</dbReference>
<name>B9KA70_THENN</name>
<gene>
    <name evidence="1" type="ordered locus">CTN_1677</name>
</gene>
<protein>
    <submittedName>
        <fullName evidence="1">Uncharacterized protein</fullName>
    </submittedName>
</protein>
<reference evidence="1 2" key="1">
    <citation type="journal article" date="2009" name="Biosci. Biotechnol. Biochem.">
        <title>WeGAS: a web-based microbial genome annotation system.</title>
        <authorList>
            <person name="Lee D."/>
            <person name="Seo H."/>
            <person name="Park C."/>
            <person name="Park K."/>
        </authorList>
    </citation>
    <scope>NUCLEOTIDE SEQUENCE [LARGE SCALE GENOMIC DNA]</scope>
    <source>
        <strain evidence="2">ATCC 49049 / DSM 4359 / NBRC 107923 / NS-E</strain>
    </source>
</reference>
<dbReference type="RefSeq" id="WP_015920091.1">
    <property type="nucleotide sequence ID" value="NC_011978.1"/>
</dbReference>
<proteinExistence type="predicted"/>
<keyword evidence="2" id="KW-1185">Reference proteome</keyword>
<evidence type="ECO:0000313" key="1">
    <source>
        <dbReference type="EMBL" id="ACM23853.1"/>
    </source>
</evidence>
<evidence type="ECO:0000313" key="2">
    <source>
        <dbReference type="Proteomes" id="UP000000445"/>
    </source>
</evidence>
<accession>B9KA70</accession>
<organism evidence="1 2">
    <name type="scientific">Thermotoga neapolitana (strain ATCC 49049 / DSM 4359 / NBRC 107923 / NS-E)</name>
    <dbReference type="NCBI Taxonomy" id="309803"/>
    <lineage>
        <taxon>Bacteria</taxon>
        <taxon>Thermotogati</taxon>
        <taxon>Thermotogota</taxon>
        <taxon>Thermotogae</taxon>
        <taxon>Thermotogales</taxon>
        <taxon>Thermotogaceae</taxon>
        <taxon>Thermotoga</taxon>
    </lineage>
</organism>